<gene>
    <name evidence="2" type="ORF">L207DRAFT_517886</name>
</gene>
<reference evidence="2 3" key="1">
    <citation type="submission" date="2016-04" db="EMBL/GenBank/DDBJ databases">
        <title>A degradative enzymes factory behind the ericoid mycorrhizal symbiosis.</title>
        <authorList>
            <consortium name="DOE Joint Genome Institute"/>
            <person name="Martino E."/>
            <person name="Morin E."/>
            <person name="Grelet G."/>
            <person name="Kuo A."/>
            <person name="Kohler A."/>
            <person name="Daghino S."/>
            <person name="Barry K."/>
            <person name="Choi C."/>
            <person name="Cichocki N."/>
            <person name="Clum A."/>
            <person name="Copeland A."/>
            <person name="Hainaut M."/>
            <person name="Haridas S."/>
            <person name="Labutti K."/>
            <person name="Lindquist E."/>
            <person name="Lipzen A."/>
            <person name="Khouja H.-R."/>
            <person name="Murat C."/>
            <person name="Ohm R."/>
            <person name="Olson A."/>
            <person name="Spatafora J."/>
            <person name="Veneault-Fourrey C."/>
            <person name="Henrissat B."/>
            <person name="Grigoriev I."/>
            <person name="Martin F."/>
            <person name="Perotto S."/>
        </authorList>
    </citation>
    <scope>NUCLEOTIDE SEQUENCE [LARGE SCALE GENOMIC DNA]</scope>
    <source>
        <strain evidence="2 3">F</strain>
    </source>
</reference>
<feature type="region of interest" description="Disordered" evidence="1">
    <location>
        <begin position="204"/>
        <end position="240"/>
    </location>
</feature>
<feature type="compositionally biased region" description="Basic and acidic residues" evidence="1">
    <location>
        <begin position="356"/>
        <end position="365"/>
    </location>
</feature>
<name>A0A2J6R5R7_HYAVF</name>
<proteinExistence type="predicted"/>
<dbReference type="Proteomes" id="UP000235786">
    <property type="component" value="Unassembled WGS sequence"/>
</dbReference>
<dbReference type="OrthoDB" id="3540823at2759"/>
<organism evidence="2 3">
    <name type="scientific">Hyaloscypha variabilis (strain UAMH 11265 / GT02V1 / F)</name>
    <name type="common">Meliniomyces variabilis</name>
    <dbReference type="NCBI Taxonomy" id="1149755"/>
    <lineage>
        <taxon>Eukaryota</taxon>
        <taxon>Fungi</taxon>
        <taxon>Dikarya</taxon>
        <taxon>Ascomycota</taxon>
        <taxon>Pezizomycotina</taxon>
        <taxon>Leotiomycetes</taxon>
        <taxon>Helotiales</taxon>
        <taxon>Hyaloscyphaceae</taxon>
        <taxon>Hyaloscypha</taxon>
        <taxon>Hyaloscypha variabilis</taxon>
    </lineage>
</organism>
<accession>A0A2J6R5R7</accession>
<dbReference type="AlphaFoldDB" id="A0A2J6R5R7"/>
<sequence length="378" mass="42503">MDADHRQYMLTRLRPLAEKLGPQGPAACKWVSLKSHLAQQFNDGHLENQRTEILELFIECLSEQGQLPYKSAPIIPQSATSSSGCAPFTPPSSSVPQSYMMEAQLSSRSTPTNASSKSTVDDGFIRITPTTYDGARFSYSWNKEENFVGWHILKRNELLAQVKDNKIWLTFFLESKPKKSYKLEFRTKKKASFDVSLGTKWKDEGEEEADESTIKGVVRRQEPRSNSPPQTLNSNLNPGYGMPPAEYVSDLLRALWAPRSDAYIVDTPSMPSASKPIPFRRSEGSPFSRVESREESRTTMKTTSPDSSMGPVAPIVPGKSCRTESDASTSGPEIFDRYENEDDEYSESSAPDNLDEERGSFDRRPLATLEEECYHNPW</sequence>
<dbReference type="EMBL" id="KZ613955">
    <property type="protein sequence ID" value="PMD33861.1"/>
    <property type="molecule type" value="Genomic_DNA"/>
</dbReference>
<keyword evidence="3" id="KW-1185">Reference proteome</keyword>
<feature type="region of interest" description="Disordered" evidence="1">
    <location>
        <begin position="267"/>
        <end position="378"/>
    </location>
</feature>
<evidence type="ECO:0000256" key="1">
    <source>
        <dbReference type="SAM" id="MobiDB-lite"/>
    </source>
</evidence>
<evidence type="ECO:0000313" key="2">
    <source>
        <dbReference type="EMBL" id="PMD33861.1"/>
    </source>
</evidence>
<feature type="compositionally biased region" description="Polar residues" evidence="1">
    <location>
        <begin position="224"/>
        <end position="237"/>
    </location>
</feature>
<evidence type="ECO:0000313" key="3">
    <source>
        <dbReference type="Proteomes" id="UP000235786"/>
    </source>
</evidence>
<protein>
    <submittedName>
        <fullName evidence="2">Uncharacterized protein</fullName>
    </submittedName>
</protein>